<dbReference type="AlphaFoldDB" id="A0A2G9T9I0"/>
<dbReference type="GO" id="GO:0008289">
    <property type="term" value="F:lipid binding"/>
    <property type="evidence" value="ECO:0007669"/>
    <property type="project" value="InterPro"/>
</dbReference>
<evidence type="ECO:0000313" key="1">
    <source>
        <dbReference type="EMBL" id="PIO54594.1"/>
    </source>
</evidence>
<dbReference type="Proteomes" id="UP000230423">
    <property type="component" value="Unassembled WGS sequence"/>
</dbReference>
<accession>A0A2G9T9I0</accession>
<feature type="non-terminal residue" evidence="1">
    <location>
        <position position="1"/>
    </location>
</feature>
<gene>
    <name evidence="1" type="ORF">TELCIR_24038</name>
</gene>
<feature type="non-terminal residue" evidence="1">
    <location>
        <position position="71"/>
    </location>
</feature>
<proteinExistence type="predicted"/>
<sequence>IGGGVLPWLVNLFSSQISHALRKAIHNQACDSARSILLVNFNEFLLSLPLHIPIGQDFYIDYAIQRNLTYN</sequence>
<evidence type="ECO:0000313" key="2">
    <source>
        <dbReference type="Proteomes" id="UP000230423"/>
    </source>
</evidence>
<reference evidence="1 2" key="1">
    <citation type="submission" date="2015-09" db="EMBL/GenBank/DDBJ databases">
        <title>Draft genome of the parasitic nematode Teladorsagia circumcincta isolate WARC Sus (inbred).</title>
        <authorList>
            <person name="Mitreva M."/>
        </authorList>
    </citation>
    <scope>NUCLEOTIDE SEQUENCE [LARGE SCALE GENOMIC DNA]</scope>
    <source>
        <strain evidence="1 2">S</strain>
    </source>
</reference>
<dbReference type="SUPFAM" id="SSF55394">
    <property type="entry name" value="Bactericidal permeability-increasing protein, BPI"/>
    <property type="match status" value="1"/>
</dbReference>
<keyword evidence="2" id="KW-1185">Reference proteome</keyword>
<dbReference type="EMBL" id="KZ394746">
    <property type="protein sequence ID" value="PIO54594.1"/>
    <property type="molecule type" value="Genomic_DNA"/>
</dbReference>
<dbReference type="OrthoDB" id="5857016at2759"/>
<dbReference type="Gene3D" id="3.15.10.10">
    <property type="entry name" value="Bactericidal permeability-increasing protein, domain 1"/>
    <property type="match status" value="1"/>
</dbReference>
<dbReference type="InterPro" id="IPR017943">
    <property type="entry name" value="Bactericidal_perm-incr_a/b_dom"/>
</dbReference>
<organism evidence="1 2">
    <name type="scientific">Teladorsagia circumcincta</name>
    <name type="common">Brown stomach worm</name>
    <name type="synonym">Ostertagia circumcincta</name>
    <dbReference type="NCBI Taxonomy" id="45464"/>
    <lineage>
        <taxon>Eukaryota</taxon>
        <taxon>Metazoa</taxon>
        <taxon>Ecdysozoa</taxon>
        <taxon>Nematoda</taxon>
        <taxon>Chromadorea</taxon>
        <taxon>Rhabditida</taxon>
        <taxon>Rhabditina</taxon>
        <taxon>Rhabditomorpha</taxon>
        <taxon>Strongyloidea</taxon>
        <taxon>Trichostrongylidae</taxon>
        <taxon>Teladorsagia</taxon>
    </lineage>
</organism>
<name>A0A2G9T9I0_TELCI</name>
<protein>
    <submittedName>
        <fullName evidence="1">Uncharacterized protein</fullName>
    </submittedName>
</protein>
<dbReference type="Gene3D" id="3.15.20.10">
    <property type="entry name" value="Bactericidal permeability-increasing protein, domain 2"/>
    <property type="match status" value="1"/>
</dbReference>